<dbReference type="GO" id="GO:0006351">
    <property type="term" value="P:DNA-templated transcription"/>
    <property type="evidence" value="ECO:0007669"/>
    <property type="project" value="TreeGrafter"/>
</dbReference>
<dbReference type="OrthoDB" id="9815676at2"/>
<proteinExistence type="inferred from homology"/>
<evidence type="ECO:0000256" key="3">
    <source>
        <dbReference type="ARBA" id="ARBA00023125"/>
    </source>
</evidence>
<dbReference type="PROSITE" id="PS50931">
    <property type="entry name" value="HTH_LYSR"/>
    <property type="match status" value="1"/>
</dbReference>
<keyword evidence="4" id="KW-0804">Transcription</keyword>
<sequence length="299" mass="33826">MQRWDRIEAFIEVARVGSFSQAARQLKVSPSHVSRLISQLEQQLGVPLLYRTTRRLHLTDAGQLYFDRCQPMLSGLAEAEQAVRTLRDEPSGTLRIVAPPVFGERYIAPLVNEFANAHTMLEVQMTFTDTAVDLIGEGFDLGIRIGVLEDSTLIARRLCERRLQVVATPDYLERHGRPMALNDLARHNCLAGADDHWLFEVHGQRREPRVTGSWQANSSRAMLDAVTRGMGLAQLPEDLIGEHLQTGWLECVLEAFRYPHTGAWIVYPRHRQPSSRVRQFVDFLVERMATPVAPVLPGE</sequence>
<gene>
    <name evidence="6" type="ORF">C7446_0564</name>
</gene>
<keyword evidence="7" id="KW-1185">Reference proteome</keyword>
<evidence type="ECO:0000256" key="1">
    <source>
        <dbReference type="ARBA" id="ARBA00009437"/>
    </source>
</evidence>
<keyword evidence="3" id="KW-0238">DNA-binding</keyword>
<protein>
    <submittedName>
        <fullName evidence="6">LysR family transcriptional regulator</fullName>
    </submittedName>
</protein>
<evidence type="ECO:0000256" key="4">
    <source>
        <dbReference type="ARBA" id="ARBA00023163"/>
    </source>
</evidence>
<reference evidence="6 7" key="1">
    <citation type="submission" date="2018-10" db="EMBL/GenBank/DDBJ databases">
        <title>Genomic Encyclopedia of Type Strains, Phase IV (KMG-IV): sequencing the most valuable type-strain genomes for metagenomic binning, comparative biology and taxonomic classification.</title>
        <authorList>
            <person name="Goeker M."/>
        </authorList>
    </citation>
    <scope>NUCLEOTIDE SEQUENCE [LARGE SCALE GENOMIC DNA]</scope>
    <source>
        <strain evidence="6 7">DSM 23229</strain>
    </source>
</reference>
<feature type="domain" description="HTH lysR-type" evidence="5">
    <location>
        <begin position="1"/>
        <end position="59"/>
    </location>
</feature>
<dbReference type="InterPro" id="IPR058163">
    <property type="entry name" value="LysR-type_TF_proteobact-type"/>
</dbReference>
<evidence type="ECO:0000313" key="7">
    <source>
        <dbReference type="Proteomes" id="UP000281975"/>
    </source>
</evidence>
<comment type="similarity">
    <text evidence="1">Belongs to the LysR transcriptional regulatory family.</text>
</comment>
<dbReference type="InterPro" id="IPR036390">
    <property type="entry name" value="WH_DNA-bd_sf"/>
</dbReference>
<dbReference type="SUPFAM" id="SSF46785">
    <property type="entry name" value="Winged helix' DNA-binding domain"/>
    <property type="match status" value="1"/>
</dbReference>
<dbReference type="Proteomes" id="UP000281975">
    <property type="component" value="Unassembled WGS sequence"/>
</dbReference>
<comment type="caution">
    <text evidence="6">The sequence shown here is derived from an EMBL/GenBank/DDBJ whole genome shotgun (WGS) entry which is preliminary data.</text>
</comment>
<dbReference type="PANTHER" id="PTHR30537">
    <property type="entry name" value="HTH-TYPE TRANSCRIPTIONAL REGULATOR"/>
    <property type="match status" value="1"/>
</dbReference>
<dbReference type="GO" id="GO:0003700">
    <property type="term" value="F:DNA-binding transcription factor activity"/>
    <property type="evidence" value="ECO:0007669"/>
    <property type="project" value="InterPro"/>
</dbReference>
<name>A0A420WZ20_9GAMM</name>
<dbReference type="SUPFAM" id="SSF53850">
    <property type="entry name" value="Periplasmic binding protein-like II"/>
    <property type="match status" value="1"/>
</dbReference>
<dbReference type="RefSeq" id="WP_121171114.1">
    <property type="nucleotide sequence ID" value="NZ_RBIN01000002.1"/>
</dbReference>
<dbReference type="EMBL" id="RBIN01000002">
    <property type="protein sequence ID" value="RKR06583.1"/>
    <property type="molecule type" value="Genomic_DNA"/>
</dbReference>
<keyword evidence="2" id="KW-0805">Transcription regulation</keyword>
<evidence type="ECO:0000313" key="6">
    <source>
        <dbReference type="EMBL" id="RKR06583.1"/>
    </source>
</evidence>
<evidence type="ECO:0000259" key="5">
    <source>
        <dbReference type="PROSITE" id="PS50931"/>
    </source>
</evidence>
<dbReference type="FunFam" id="1.10.10.10:FF:000001">
    <property type="entry name" value="LysR family transcriptional regulator"/>
    <property type="match status" value="1"/>
</dbReference>
<dbReference type="Pfam" id="PF00126">
    <property type="entry name" value="HTH_1"/>
    <property type="match status" value="1"/>
</dbReference>
<organism evidence="6 7">
    <name type="scientific">Kushneria sinocarnis</name>
    <dbReference type="NCBI Taxonomy" id="595502"/>
    <lineage>
        <taxon>Bacteria</taxon>
        <taxon>Pseudomonadati</taxon>
        <taxon>Pseudomonadota</taxon>
        <taxon>Gammaproteobacteria</taxon>
        <taxon>Oceanospirillales</taxon>
        <taxon>Halomonadaceae</taxon>
        <taxon>Kushneria</taxon>
    </lineage>
</organism>
<dbReference type="PANTHER" id="PTHR30537:SF10">
    <property type="entry name" value="TRANSCRIPTIONAL REGULATOR-RELATED"/>
    <property type="match status" value="1"/>
</dbReference>
<dbReference type="InterPro" id="IPR036388">
    <property type="entry name" value="WH-like_DNA-bd_sf"/>
</dbReference>
<dbReference type="GO" id="GO:0043565">
    <property type="term" value="F:sequence-specific DNA binding"/>
    <property type="evidence" value="ECO:0007669"/>
    <property type="project" value="TreeGrafter"/>
</dbReference>
<dbReference type="AlphaFoldDB" id="A0A420WZ20"/>
<dbReference type="Pfam" id="PF03466">
    <property type="entry name" value="LysR_substrate"/>
    <property type="match status" value="1"/>
</dbReference>
<accession>A0A420WZ20</accession>
<dbReference type="InterPro" id="IPR000847">
    <property type="entry name" value="LysR_HTH_N"/>
</dbReference>
<dbReference type="Gene3D" id="1.10.10.10">
    <property type="entry name" value="Winged helix-like DNA-binding domain superfamily/Winged helix DNA-binding domain"/>
    <property type="match status" value="1"/>
</dbReference>
<dbReference type="Gene3D" id="3.40.190.290">
    <property type="match status" value="1"/>
</dbReference>
<evidence type="ECO:0000256" key="2">
    <source>
        <dbReference type="ARBA" id="ARBA00023015"/>
    </source>
</evidence>
<dbReference type="InterPro" id="IPR005119">
    <property type="entry name" value="LysR_subst-bd"/>
</dbReference>